<dbReference type="EMBL" id="BBSA01000001">
    <property type="protein sequence ID" value="GAM60196.1"/>
    <property type="molecule type" value="Genomic_DNA"/>
</dbReference>
<gene>
    <name evidence="1" type="ORF">JCM19232_529</name>
</gene>
<protein>
    <submittedName>
        <fullName evidence="1">Uncharacterized protein</fullName>
    </submittedName>
</protein>
<comment type="caution">
    <text evidence="1">The sequence shown here is derived from an EMBL/GenBank/DDBJ whole genome shotgun (WGS) entry which is preliminary data.</text>
</comment>
<evidence type="ECO:0000313" key="2">
    <source>
        <dbReference type="Proteomes" id="UP000031670"/>
    </source>
</evidence>
<evidence type="ECO:0000313" key="1">
    <source>
        <dbReference type="EMBL" id="GAM60196.1"/>
    </source>
</evidence>
<dbReference type="AlphaFoldDB" id="A0A0B8P1U4"/>
<dbReference type="Proteomes" id="UP000031670">
    <property type="component" value="Unassembled WGS sequence"/>
</dbReference>
<reference evidence="1 2" key="1">
    <citation type="submission" date="2015-01" db="EMBL/GenBank/DDBJ databases">
        <title>Vibrio sp. C5 JCM 19232 whole genome shotgun sequence.</title>
        <authorList>
            <person name="Sawabe T."/>
            <person name="Meirelles P."/>
            <person name="Feng G."/>
            <person name="Sayaka M."/>
            <person name="Hattori M."/>
            <person name="Ohkuma M."/>
        </authorList>
    </citation>
    <scope>NUCLEOTIDE SEQUENCE [LARGE SCALE GENOMIC DNA]</scope>
    <source>
        <strain evidence="1 2">JCM19232</strain>
    </source>
</reference>
<organism evidence="1 2">
    <name type="scientific">Vibrio ishigakensis</name>
    <dbReference type="NCBI Taxonomy" id="1481914"/>
    <lineage>
        <taxon>Bacteria</taxon>
        <taxon>Pseudomonadati</taxon>
        <taxon>Pseudomonadota</taxon>
        <taxon>Gammaproteobacteria</taxon>
        <taxon>Vibrionales</taxon>
        <taxon>Vibrionaceae</taxon>
        <taxon>Vibrio</taxon>
    </lineage>
</organism>
<reference evidence="1 2" key="2">
    <citation type="submission" date="2015-01" db="EMBL/GenBank/DDBJ databases">
        <authorList>
            <consortium name="NBRP consortium"/>
            <person name="Sawabe T."/>
            <person name="Meirelles P."/>
            <person name="Feng G."/>
            <person name="Sayaka M."/>
            <person name="Hattori M."/>
            <person name="Ohkuma M."/>
        </authorList>
    </citation>
    <scope>NUCLEOTIDE SEQUENCE [LARGE SCALE GENOMIC DNA]</scope>
    <source>
        <strain evidence="1 2">JCM19232</strain>
    </source>
</reference>
<name>A0A0B8P1U4_9VIBR</name>
<accession>A0A0B8P1U4</accession>
<sequence>MLKKSLLGLFIFVTISSVYLFWLPVKILANSVVQSDALTENIMAEIREELISQPSFLDKLENHRGEAKRYLHRTPMTAYTTLELGLYDVYATYINDDKEWVVRLGIYPDRNAEIFFPMQVGGVVGFAIGNAMYVINNLIEAGILKPMLYHITDKPETSFVSPEYQSVPRLVK</sequence>
<proteinExistence type="predicted"/>